<proteinExistence type="predicted"/>
<dbReference type="AlphaFoldDB" id="A0A7M5V7L0"/>
<reference evidence="1" key="1">
    <citation type="submission" date="2021-01" db="UniProtKB">
        <authorList>
            <consortium name="EnsemblMetazoa"/>
        </authorList>
    </citation>
    <scope>IDENTIFICATION</scope>
</reference>
<accession>A0A7M5V7L0</accession>
<dbReference type="Proteomes" id="UP000594262">
    <property type="component" value="Unplaced"/>
</dbReference>
<evidence type="ECO:0000313" key="2">
    <source>
        <dbReference type="Proteomes" id="UP000594262"/>
    </source>
</evidence>
<dbReference type="EnsemblMetazoa" id="CLYHEMT004843.1">
    <property type="protein sequence ID" value="CLYHEMP004843.1"/>
    <property type="gene ID" value="CLYHEMG004843"/>
</dbReference>
<sequence length="198" mass="22949">MHDHCRKRFLRGFREENRKKKLEATGNQESTTSLRTDFDAVKAYIRNVIIGENKVVSTKILQSIYGYTPYSNDDKRSRHKLKNKIINEFPDTLQFVQPGGQCAEVVFSKSIFDEKMMPSFDPNSNIISVSKQLRKDIITFCKSVPGHKWPPTFDSLTGEYGKPPESVQLFLKHLLTSEKNKERHSISANRFVYIRLHP</sequence>
<keyword evidence="2" id="KW-1185">Reference proteome</keyword>
<evidence type="ECO:0000313" key="1">
    <source>
        <dbReference type="EnsemblMetazoa" id="CLYHEMP004843.1"/>
    </source>
</evidence>
<name>A0A7M5V7L0_9CNID</name>
<organism evidence="1 2">
    <name type="scientific">Clytia hemisphaerica</name>
    <dbReference type="NCBI Taxonomy" id="252671"/>
    <lineage>
        <taxon>Eukaryota</taxon>
        <taxon>Metazoa</taxon>
        <taxon>Cnidaria</taxon>
        <taxon>Hydrozoa</taxon>
        <taxon>Hydroidolina</taxon>
        <taxon>Leptothecata</taxon>
        <taxon>Obeliida</taxon>
        <taxon>Clytiidae</taxon>
        <taxon>Clytia</taxon>
    </lineage>
</organism>
<protein>
    <submittedName>
        <fullName evidence="1">Uncharacterized protein</fullName>
    </submittedName>
</protein>